<dbReference type="RefSeq" id="WP_277539509.1">
    <property type="nucleotide sequence ID" value="NZ_JAPDIA010000009.1"/>
</dbReference>
<name>A0A9X4L0Z8_9BACL</name>
<proteinExistence type="predicted"/>
<accession>A0A9X4L0Z8</accession>
<dbReference type="InterPro" id="IPR012338">
    <property type="entry name" value="Beta-lactam/transpept-like"/>
</dbReference>
<keyword evidence="3" id="KW-1185">Reference proteome</keyword>
<feature type="region of interest" description="Disordered" evidence="1">
    <location>
        <begin position="71"/>
        <end position="100"/>
    </location>
</feature>
<dbReference type="SUPFAM" id="SSF56601">
    <property type="entry name" value="beta-lactamase/transpeptidase-like"/>
    <property type="match status" value="1"/>
</dbReference>
<dbReference type="Gene3D" id="3.40.710.10">
    <property type="entry name" value="DD-peptidase/beta-lactamase superfamily"/>
    <property type="match status" value="1"/>
</dbReference>
<dbReference type="AlphaFoldDB" id="A0A9X4L0Z8"/>
<evidence type="ECO:0000313" key="3">
    <source>
        <dbReference type="Proteomes" id="UP001153404"/>
    </source>
</evidence>
<evidence type="ECO:0000256" key="1">
    <source>
        <dbReference type="SAM" id="MobiDB-lite"/>
    </source>
</evidence>
<feature type="compositionally biased region" description="Basic and acidic residues" evidence="1">
    <location>
        <begin position="79"/>
        <end position="93"/>
    </location>
</feature>
<protein>
    <submittedName>
        <fullName evidence="2">Uncharacterized protein</fullName>
    </submittedName>
</protein>
<sequence length="100" mass="11393">MEKLITPSSTWNDPGYFQFGRDGQAEVQNASRAYNGVLTPTKAIAKSSNAFMAKMVGNELYLRKGKKKRRHLGPAYEGIRSRRQDRQRASERIARHRGLL</sequence>
<reference evidence="2" key="1">
    <citation type="submission" date="2022-10" db="EMBL/GenBank/DDBJ databases">
        <title>Comparative genomic analysis of Cohnella hashimotonis sp. nov., isolated from the International Space Station.</title>
        <authorList>
            <person name="Simpson A."/>
            <person name="Venkateswaran K."/>
        </authorList>
    </citation>
    <scope>NUCLEOTIDE SEQUENCE</scope>
    <source>
        <strain evidence="2">DSM 28161</strain>
    </source>
</reference>
<gene>
    <name evidence="2" type="ORF">OMP40_38580</name>
</gene>
<dbReference type="EMBL" id="JAPDIA010000009">
    <property type="protein sequence ID" value="MDG0814535.1"/>
    <property type="molecule type" value="Genomic_DNA"/>
</dbReference>
<evidence type="ECO:0000313" key="2">
    <source>
        <dbReference type="EMBL" id="MDG0814535.1"/>
    </source>
</evidence>
<organism evidence="2 3">
    <name type="scientific">Cohnella rhizosphaerae</name>
    <dbReference type="NCBI Taxonomy" id="1457232"/>
    <lineage>
        <taxon>Bacteria</taxon>
        <taxon>Bacillati</taxon>
        <taxon>Bacillota</taxon>
        <taxon>Bacilli</taxon>
        <taxon>Bacillales</taxon>
        <taxon>Paenibacillaceae</taxon>
        <taxon>Cohnella</taxon>
    </lineage>
</organism>
<comment type="caution">
    <text evidence="2">The sequence shown here is derived from an EMBL/GenBank/DDBJ whole genome shotgun (WGS) entry which is preliminary data.</text>
</comment>
<dbReference type="Proteomes" id="UP001153404">
    <property type="component" value="Unassembled WGS sequence"/>
</dbReference>